<evidence type="ECO:0000259" key="5">
    <source>
        <dbReference type="Pfam" id="PF07730"/>
    </source>
</evidence>
<dbReference type="AlphaFoldDB" id="A0A7G9RA52"/>
<dbReference type="Gene3D" id="3.30.565.10">
    <property type="entry name" value="Histidine kinase-like ATPase, C-terminal domain"/>
    <property type="match status" value="1"/>
</dbReference>
<feature type="transmembrane region" description="Helical" evidence="4">
    <location>
        <begin position="6"/>
        <end position="29"/>
    </location>
</feature>
<protein>
    <recommendedName>
        <fullName evidence="5">Signal transduction histidine kinase subgroup 3 dimerisation and phosphoacceptor domain-containing protein</fullName>
    </recommendedName>
</protein>
<dbReference type="GO" id="GO:0000155">
    <property type="term" value="F:phosphorelay sensor kinase activity"/>
    <property type="evidence" value="ECO:0007669"/>
    <property type="project" value="InterPro"/>
</dbReference>
<keyword evidence="1" id="KW-0808">Transferase</keyword>
<dbReference type="EMBL" id="CP060713">
    <property type="protein sequence ID" value="QNN52477.1"/>
    <property type="molecule type" value="Genomic_DNA"/>
</dbReference>
<keyword evidence="2" id="KW-0418">Kinase</keyword>
<sequence length="432" mass="45085">MPGKRGWVAVGEGTLLFVLALGLIAACWWRLEVGSPREREVLLWLVVAAVPVAAVTVVLVFADTSRVRSVPPAVLTVLALPLLAALVVGVLRPRLVDVHGLLVGVVVAVVVVTAYIAAFVGLWALLTLLGAGAMSPATFALVGVVCAAGVHPLRVLLRGVVDQLLFGDRPDPLGAATRVADSVSDDPVLALDAVRQALVHPYAALLSGGRTLATAGTPVTYTHSLPLRLGTEEAGELVVGLRAGDLRLPRTDEQVLRVVAPLLAQTVRLRASREAAIAGIEDERRRLRHDLHDGLGPTLTGAAYAADAARNLLDSDPAAARRHLASVRTSTECAIREIRRLVDGLRPPALDELGLVAALRQHASNLPLPVTVCSDELPRLGAAIEVAAYRIGLEALTNVVRHSGATSATVTLTTSPQALTVEVVDNGGTAGS</sequence>
<dbReference type="Pfam" id="PF07730">
    <property type="entry name" value="HisKA_3"/>
    <property type="match status" value="1"/>
</dbReference>
<dbReference type="InterPro" id="IPR011712">
    <property type="entry name" value="Sig_transdc_His_kin_sub3_dim/P"/>
</dbReference>
<proteinExistence type="predicted"/>
<evidence type="ECO:0000256" key="4">
    <source>
        <dbReference type="SAM" id="Phobius"/>
    </source>
</evidence>
<gene>
    <name evidence="6" type="ORF">H9L09_18700</name>
</gene>
<dbReference type="KEGG" id="nmes:H9L09_18700"/>
<dbReference type="InterPro" id="IPR036890">
    <property type="entry name" value="HATPase_C_sf"/>
</dbReference>
<organism evidence="6 7">
    <name type="scientific">Nocardioides mesophilus</name>
    <dbReference type="NCBI Taxonomy" id="433659"/>
    <lineage>
        <taxon>Bacteria</taxon>
        <taxon>Bacillati</taxon>
        <taxon>Actinomycetota</taxon>
        <taxon>Actinomycetes</taxon>
        <taxon>Propionibacteriales</taxon>
        <taxon>Nocardioidaceae</taxon>
        <taxon>Nocardioides</taxon>
    </lineage>
</organism>
<dbReference type="GO" id="GO:0046983">
    <property type="term" value="F:protein dimerization activity"/>
    <property type="evidence" value="ECO:0007669"/>
    <property type="project" value="InterPro"/>
</dbReference>
<dbReference type="GO" id="GO:0016020">
    <property type="term" value="C:membrane"/>
    <property type="evidence" value="ECO:0007669"/>
    <property type="project" value="InterPro"/>
</dbReference>
<dbReference type="Gene3D" id="1.20.5.1930">
    <property type="match status" value="1"/>
</dbReference>
<dbReference type="InterPro" id="IPR050482">
    <property type="entry name" value="Sensor_HK_TwoCompSys"/>
</dbReference>
<evidence type="ECO:0000256" key="1">
    <source>
        <dbReference type="ARBA" id="ARBA00022679"/>
    </source>
</evidence>
<dbReference type="RefSeq" id="WP_187578319.1">
    <property type="nucleotide sequence ID" value="NZ_CP060713.1"/>
</dbReference>
<keyword evidence="4" id="KW-0472">Membrane</keyword>
<evidence type="ECO:0000256" key="3">
    <source>
        <dbReference type="ARBA" id="ARBA00023012"/>
    </source>
</evidence>
<dbReference type="PANTHER" id="PTHR24421">
    <property type="entry name" value="NITRATE/NITRITE SENSOR PROTEIN NARX-RELATED"/>
    <property type="match status" value="1"/>
</dbReference>
<evidence type="ECO:0000313" key="7">
    <source>
        <dbReference type="Proteomes" id="UP000515947"/>
    </source>
</evidence>
<evidence type="ECO:0000313" key="6">
    <source>
        <dbReference type="EMBL" id="QNN52477.1"/>
    </source>
</evidence>
<dbReference type="Proteomes" id="UP000515947">
    <property type="component" value="Chromosome"/>
</dbReference>
<accession>A0A7G9RA52</accession>
<dbReference type="PROSITE" id="PS51257">
    <property type="entry name" value="PROKAR_LIPOPROTEIN"/>
    <property type="match status" value="1"/>
</dbReference>
<feature type="transmembrane region" description="Helical" evidence="4">
    <location>
        <begin position="137"/>
        <end position="157"/>
    </location>
</feature>
<keyword evidence="4" id="KW-1133">Transmembrane helix</keyword>
<reference evidence="6 7" key="1">
    <citation type="submission" date="2020-08" db="EMBL/GenBank/DDBJ databases">
        <title>Genome sequence of Nocardioides mesophilus KACC 16243T.</title>
        <authorList>
            <person name="Hyun D.-W."/>
            <person name="Bae J.-W."/>
        </authorList>
    </citation>
    <scope>NUCLEOTIDE SEQUENCE [LARGE SCALE GENOMIC DNA]</scope>
    <source>
        <strain evidence="6 7">KACC 16243</strain>
    </source>
</reference>
<feature type="transmembrane region" description="Helical" evidence="4">
    <location>
        <begin position="41"/>
        <end position="61"/>
    </location>
</feature>
<keyword evidence="4" id="KW-0812">Transmembrane</keyword>
<feature type="transmembrane region" description="Helical" evidence="4">
    <location>
        <begin position="98"/>
        <end position="125"/>
    </location>
</feature>
<keyword evidence="3" id="KW-0902">Two-component regulatory system</keyword>
<keyword evidence="7" id="KW-1185">Reference proteome</keyword>
<evidence type="ECO:0000256" key="2">
    <source>
        <dbReference type="ARBA" id="ARBA00022777"/>
    </source>
</evidence>
<feature type="domain" description="Signal transduction histidine kinase subgroup 3 dimerisation and phosphoacceptor" evidence="5">
    <location>
        <begin position="283"/>
        <end position="350"/>
    </location>
</feature>
<feature type="transmembrane region" description="Helical" evidence="4">
    <location>
        <begin position="73"/>
        <end position="91"/>
    </location>
</feature>
<name>A0A7G9RA52_9ACTN</name>